<comment type="pathway">
    <text evidence="5">Cofactor biosynthesis; adenosylcobalamin biosynthesis; adenosylcobalamin from cob(II)yrinate a,c-diamide: step 6/7.</text>
</comment>
<keyword evidence="12" id="KW-0547">Nucleotide-binding</keyword>
<dbReference type="CDD" id="cd00544">
    <property type="entry name" value="CobU"/>
    <property type="match status" value="1"/>
</dbReference>
<evidence type="ECO:0000256" key="15">
    <source>
        <dbReference type="ARBA" id="ARBA00023134"/>
    </source>
</evidence>
<evidence type="ECO:0000256" key="8">
    <source>
        <dbReference type="ARBA" id="ARBA00012016"/>
    </source>
</evidence>
<evidence type="ECO:0000256" key="2">
    <source>
        <dbReference type="ARBA" id="ARBA00000711"/>
    </source>
</evidence>
<dbReference type="NCBIfam" id="NF004469">
    <property type="entry name" value="PRK05800.1"/>
    <property type="match status" value="1"/>
</dbReference>
<evidence type="ECO:0000256" key="13">
    <source>
        <dbReference type="ARBA" id="ARBA00022777"/>
    </source>
</evidence>
<keyword evidence="10" id="KW-0169">Cobalamin biosynthesis</keyword>
<evidence type="ECO:0000256" key="7">
    <source>
        <dbReference type="ARBA" id="ARBA00007490"/>
    </source>
</evidence>
<evidence type="ECO:0000256" key="16">
    <source>
        <dbReference type="ARBA" id="ARBA00029570"/>
    </source>
</evidence>
<dbReference type="PIRSF" id="PIRSF006135">
    <property type="entry name" value="CobU"/>
    <property type="match status" value="1"/>
</dbReference>
<evidence type="ECO:0000313" key="19">
    <source>
        <dbReference type="Proteomes" id="UP001589619"/>
    </source>
</evidence>
<keyword evidence="13 18" id="KW-0418">Kinase</keyword>
<evidence type="ECO:0000256" key="11">
    <source>
        <dbReference type="ARBA" id="ARBA00022679"/>
    </source>
</evidence>
<evidence type="ECO:0000256" key="14">
    <source>
        <dbReference type="ARBA" id="ARBA00022840"/>
    </source>
</evidence>
<keyword evidence="18" id="KW-0548">Nucleotidyltransferase</keyword>
<evidence type="ECO:0000256" key="6">
    <source>
        <dbReference type="ARBA" id="ARBA00005159"/>
    </source>
</evidence>
<comment type="similarity">
    <text evidence="7">Belongs to the CobU/CobP family.</text>
</comment>
<name>A0ABV5VS32_9BACL</name>
<dbReference type="GO" id="GO:0008820">
    <property type="term" value="F:cobinamide phosphate guanylyltransferase activity"/>
    <property type="evidence" value="ECO:0007669"/>
    <property type="project" value="UniProtKB-EC"/>
</dbReference>
<protein>
    <recommendedName>
        <fullName evidence="16">Adenosylcobinamide kinase</fullName>
        <ecNumber evidence="8">2.7.1.156</ecNumber>
        <ecNumber evidence="9">2.7.7.62</ecNumber>
    </recommendedName>
    <alternativeName>
        <fullName evidence="17">Adenosylcobinamide-phosphate guanylyltransferase</fullName>
    </alternativeName>
</protein>
<accession>A0ABV5VS32</accession>
<dbReference type="SUPFAM" id="SSF52540">
    <property type="entry name" value="P-loop containing nucleoside triphosphate hydrolases"/>
    <property type="match status" value="1"/>
</dbReference>
<reference evidence="18 19" key="1">
    <citation type="submission" date="2024-09" db="EMBL/GenBank/DDBJ databases">
        <authorList>
            <person name="Sun Q."/>
            <person name="Mori K."/>
        </authorList>
    </citation>
    <scope>NUCLEOTIDE SEQUENCE [LARGE SCALE GENOMIC DNA]</scope>
    <source>
        <strain evidence="18 19">JCM 12520</strain>
    </source>
</reference>
<dbReference type="InterPro" id="IPR027417">
    <property type="entry name" value="P-loop_NTPase"/>
</dbReference>
<evidence type="ECO:0000256" key="4">
    <source>
        <dbReference type="ARBA" id="ARBA00003889"/>
    </source>
</evidence>
<evidence type="ECO:0000256" key="17">
    <source>
        <dbReference type="ARBA" id="ARBA00030571"/>
    </source>
</evidence>
<evidence type="ECO:0000256" key="10">
    <source>
        <dbReference type="ARBA" id="ARBA00022573"/>
    </source>
</evidence>
<comment type="pathway">
    <text evidence="6">Cofactor biosynthesis; adenosylcobalamin biosynthesis; adenosylcobalamin from cob(II)yrinate a,c-diamide: step 5/7.</text>
</comment>
<dbReference type="PANTHER" id="PTHR34848">
    <property type="match status" value="1"/>
</dbReference>
<dbReference type="InterPro" id="IPR003203">
    <property type="entry name" value="CobU/CobP"/>
</dbReference>
<dbReference type="Proteomes" id="UP001589619">
    <property type="component" value="Unassembled WGS sequence"/>
</dbReference>
<evidence type="ECO:0000313" key="18">
    <source>
        <dbReference type="EMBL" id="MFB9750816.1"/>
    </source>
</evidence>
<comment type="caution">
    <text evidence="18">The sequence shown here is derived from an EMBL/GenBank/DDBJ whole genome shotgun (WGS) entry which is preliminary data.</text>
</comment>
<comment type="catalytic activity">
    <reaction evidence="3">
        <text>adenosylcob(III)inamide + GTP = adenosylcob(III)inamide phosphate + GDP + H(+)</text>
        <dbReference type="Rhea" id="RHEA:15765"/>
        <dbReference type="ChEBI" id="CHEBI:2480"/>
        <dbReference type="ChEBI" id="CHEBI:15378"/>
        <dbReference type="ChEBI" id="CHEBI:37565"/>
        <dbReference type="ChEBI" id="CHEBI:58189"/>
        <dbReference type="ChEBI" id="CHEBI:58502"/>
        <dbReference type="EC" id="2.7.1.156"/>
    </reaction>
</comment>
<keyword evidence="11 18" id="KW-0808">Transferase</keyword>
<dbReference type="RefSeq" id="WP_344905113.1">
    <property type="nucleotide sequence ID" value="NZ_BAAAYO010000002.1"/>
</dbReference>
<comment type="catalytic activity">
    <reaction evidence="1">
        <text>adenosylcob(III)inamide + ATP = adenosylcob(III)inamide phosphate + ADP + H(+)</text>
        <dbReference type="Rhea" id="RHEA:15769"/>
        <dbReference type="ChEBI" id="CHEBI:2480"/>
        <dbReference type="ChEBI" id="CHEBI:15378"/>
        <dbReference type="ChEBI" id="CHEBI:30616"/>
        <dbReference type="ChEBI" id="CHEBI:58502"/>
        <dbReference type="ChEBI" id="CHEBI:456216"/>
        <dbReference type="EC" id="2.7.1.156"/>
    </reaction>
</comment>
<evidence type="ECO:0000256" key="12">
    <source>
        <dbReference type="ARBA" id="ARBA00022741"/>
    </source>
</evidence>
<dbReference type="EC" id="2.7.7.62" evidence="9"/>
<keyword evidence="14" id="KW-0067">ATP-binding</keyword>
<evidence type="ECO:0000256" key="5">
    <source>
        <dbReference type="ARBA" id="ARBA00004692"/>
    </source>
</evidence>
<evidence type="ECO:0000256" key="9">
    <source>
        <dbReference type="ARBA" id="ARBA00012523"/>
    </source>
</evidence>
<comment type="catalytic activity">
    <reaction evidence="2">
        <text>adenosylcob(III)inamide phosphate + GTP + H(+) = adenosylcob(III)inamide-GDP + diphosphate</text>
        <dbReference type="Rhea" id="RHEA:22712"/>
        <dbReference type="ChEBI" id="CHEBI:15378"/>
        <dbReference type="ChEBI" id="CHEBI:33019"/>
        <dbReference type="ChEBI" id="CHEBI:37565"/>
        <dbReference type="ChEBI" id="CHEBI:58502"/>
        <dbReference type="ChEBI" id="CHEBI:60487"/>
        <dbReference type="EC" id="2.7.7.62"/>
    </reaction>
</comment>
<evidence type="ECO:0000256" key="3">
    <source>
        <dbReference type="ARBA" id="ARBA00001522"/>
    </source>
</evidence>
<dbReference type="Gene3D" id="3.40.50.300">
    <property type="entry name" value="P-loop containing nucleotide triphosphate hydrolases"/>
    <property type="match status" value="1"/>
</dbReference>
<organism evidence="18 19">
    <name type="scientific">Paenibacillus hodogayensis</name>
    <dbReference type="NCBI Taxonomy" id="279208"/>
    <lineage>
        <taxon>Bacteria</taxon>
        <taxon>Bacillati</taxon>
        <taxon>Bacillota</taxon>
        <taxon>Bacilli</taxon>
        <taxon>Bacillales</taxon>
        <taxon>Paenibacillaceae</taxon>
        <taxon>Paenibacillus</taxon>
    </lineage>
</organism>
<dbReference type="EC" id="2.7.1.156" evidence="8"/>
<dbReference type="Pfam" id="PF02283">
    <property type="entry name" value="CobU"/>
    <property type="match status" value="1"/>
</dbReference>
<gene>
    <name evidence="18" type="primary">cobU</name>
    <name evidence="18" type="ORF">ACFFNY_04440</name>
</gene>
<dbReference type="PANTHER" id="PTHR34848:SF1">
    <property type="entry name" value="BIFUNCTIONAL ADENOSYLCOBALAMIN BIOSYNTHESIS PROTEIN COBU"/>
    <property type="match status" value="1"/>
</dbReference>
<dbReference type="EMBL" id="JBHMAG010000004">
    <property type="protein sequence ID" value="MFB9750816.1"/>
    <property type="molecule type" value="Genomic_DNA"/>
</dbReference>
<dbReference type="GO" id="GO:0043752">
    <property type="term" value="F:adenosylcobinamide kinase activity"/>
    <property type="evidence" value="ECO:0007669"/>
    <property type="project" value="UniProtKB-EC"/>
</dbReference>
<keyword evidence="15" id="KW-0342">GTP-binding</keyword>
<evidence type="ECO:0000256" key="1">
    <source>
        <dbReference type="ARBA" id="ARBA00000312"/>
    </source>
</evidence>
<comment type="function">
    <text evidence="4">Catalyzes ATP-dependent phosphorylation of adenosylcobinamide and addition of GMP to adenosylcobinamide phosphate.</text>
</comment>
<keyword evidence="19" id="KW-1185">Reference proteome</keyword>
<proteinExistence type="inferred from homology"/>
<sequence length="193" mass="21665">MRIMVTGGARSGKSSFAERYAASLADSGIYIATSQPFDDEMAARLALHKERRDESDFPWKTVEEPLDVAGFLLRHKPESGQAVLIDCLTLWLSNWVLRHEQDADMEKLIGERIGELAEAVRQYEGTVLLVTNEVGNGIVPEYKLGRVYRDLSGRMNQRIAEACGEVFLVTSGIPVELKRLAFWPVPRSGQERK</sequence>